<dbReference type="GO" id="GO:0006633">
    <property type="term" value="P:fatty acid biosynthetic process"/>
    <property type="evidence" value="ECO:0007669"/>
    <property type="project" value="TreeGrafter"/>
</dbReference>
<proteinExistence type="predicted"/>
<dbReference type="SMART" id="SM00826">
    <property type="entry name" value="PKS_DH"/>
    <property type="match status" value="1"/>
</dbReference>
<evidence type="ECO:0000256" key="1">
    <source>
        <dbReference type="PROSITE-ProRule" id="PRU01363"/>
    </source>
</evidence>
<dbReference type="Pfam" id="PF14765">
    <property type="entry name" value="PS-DH"/>
    <property type="match status" value="1"/>
</dbReference>
<dbReference type="GO" id="GO:0004312">
    <property type="term" value="F:fatty acid synthase activity"/>
    <property type="evidence" value="ECO:0007669"/>
    <property type="project" value="TreeGrafter"/>
</dbReference>
<dbReference type="AlphaFoldDB" id="A0A370TAT6"/>
<dbReference type="InterPro" id="IPR049551">
    <property type="entry name" value="PKS_DH_C"/>
</dbReference>
<dbReference type="InterPro" id="IPR036291">
    <property type="entry name" value="NAD(P)-bd_dom_sf"/>
</dbReference>
<dbReference type="InterPro" id="IPR049900">
    <property type="entry name" value="PKS_mFAS_DH"/>
</dbReference>
<keyword evidence="4" id="KW-1185">Reference proteome</keyword>
<organism evidence="3 4">
    <name type="scientific">Venustampulla echinocandica</name>
    <dbReference type="NCBI Taxonomy" id="2656787"/>
    <lineage>
        <taxon>Eukaryota</taxon>
        <taxon>Fungi</taxon>
        <taxon>Dikarya</taxon>
        <taxon>Ascomycota</taxon>
        <taxon>Pezizomycotina</taxon>
        <taxon>Leotiomycetes</taxon>
        <taxon>Helotiales</taxon>
        <taxon>Pleuroascaceae</taxon>
        <taxon>Venustampulla</taxon>
    </lineage>
</organism>
<dbReference type="RefSeq" id="XP_031865292.1">
    <property type="nucleotide sequence ID" value="XM_032018455.1"/>
</dbReference>
<dbReference type="Pfam" id="PF21089">
    <property type="entry name" value="PKS_DH_N"/>
    <property type="match status" value="1"/>
</dbReference>
<dbReference type="InterPro" id="IPR013968">
    <property type="entry name" value="PKS_KR"/>
</dbReference>
<protein>
    <submittedName>
        <fullName evidence="3">Nonribosomal peptide synthetase 14</fullName>
    </submittedName>
</protein>
<feature type="region of interest" description="N-terminal hotdog fold" evidence="1">
    <location>
        <begin position="6"/>
        <end position="142"/>
    </location>
</feature>
<dbReference type="EMBL" id="NPIC01000013">
    <property type="protein sequence ID" value="RDL31043.1"/>
    <property type="molecule type" value="Genomic_DNA"/>
</dbReference>
<dbReference type="InterPro" id="IPR057326">
    <property type="entry name" value="KR_dom"/>
</dbReference>
<dbReference type="InterPro" id="IPR042104">
    <property type="entry name" value="PKS_dehydratase_sf"/>
</dbReference>
<dbReference type="PANTHER" id="PTHR43775:SF52">
    <property type="entry name" value="STEREOSELECTIVE KETO-REDUCTASE AF490"/>
    <property type="match status" value="1"/>
</dbReference>
<dbReference type="Gene3D" id="3.40.50.150">
    <property type="entry name" value="Vaccinia Virus protein VP39"/>
    <property type="match status" value="1"/>
</dbReference>
<dbReference type="PROSITE" id="PS52019">
    <property type="entry name" value="PKS_MFAS_DH"/>
    <property type="match status" value="1"/>
</dbReference>
<comment type="caution">
    <text evidence="3">The sequence shown here is derived from an EMBL/GenBank/DDBJ whole genome shotgun (WGS) entry which is preliminary data.</text>
</comment>
<feature type="region of interest" description="C-terminal hotdog fold" evidence="1">
    <location>
        <begin position="161"/>
        <end position="319"/>
    </location>
</feature>
<dbReference type="InterPro" id="IPR029063">
    <property type="entry name" value="SAM-dependent_MTases_sf"/>
</dbReference>
<dbReference type="Pfam" id="PF08659">
    <property type="entry name" value="KR"/>
    <property type="match status" value="1"/>
</dbReference>
<dbReference type="GeneID" id="43602681"/>
<evidence type="ECO:0000259" key="2">
    <source>
        <dbReference type="PROSITE" id="PS52019"/>
    </source>
</evidence>
<gene>
    <name evidence="3" type="ORF">BP5553_09832</name>
</gene>
<dbReference type="GO" id="GO:0044550">
    <property type="term" value="P:secondary metabolite biosynthetic process"/>
    <property type="evidence" value="ECO:0007669"/>
    <property type="project" value="TreeGrafter"/>
</dbReference>
<evidence type="ECO:0000313" key="4">
    <source>
        <dbReference type="Proteomes" id="UP000254866"/>
    </source>
</evidence>
<dbReference type="Gene3D" id="3.40.50.720">
    <property type="entry name" value="NAD(P)-binding Rossmann-like Domain"/>
    <property type="match status" value="1"/>
</dbReference>
<comment type="caution">
    <text evidence="1">Lacks conserved residue(s) required for the propagation of feature annotation.</text>
</comment>
<dbReference type="PANTHER" id="PTHR43775">
    <property type="entry name" value="FATTY ACID SYNTHASE"/>
    <property type="match status" value="1"/>
</dbReference>
<evidence type="ECO:0000313" key="3">
    <source>
        <dbReference type="EMBL" id="RDL31043.1"/>
    </source>
</evidence>
<dbReference type="InterPro" id="IPR049552">
    <property type="entry name" value="PKS_DH_N"/>
</dbReference>
<dbReference type="SUPFAM" id="SSF53335">
    <property type="entry name" value="S-adenosyl-L-methionine-dependent methyltransferases"/>
    <property type="match status" value="1"/>
</dbReference>
<feature type="domain" description="PKS/mFAS DH" evidence="2">
    <location>
        <begin position="6"/>
        <end position="319"/>
    </location>
</feature>
<dbReference type="InterPro" id="IPR020807">
    <property type="entry name" value="PKS_DH"/>
</dbReference>
<dbReference type="SUPFAM" id="SSF51735">
    <property type="entry name" value="NAD(P)-binding Rossmann-fold domains"/>
    <property type="match status" value="2"/>
</dbReference>
<sequence>MPNSPHELLGGKIPGNTGSESRWQNCFKLQDLPWLQEHCIQNQIIIPAATYCVMALEAARDISKGKQVENIELSDITIIRPIVINESSGEIETLLSVRSNLNFDNNGPDFIQAEFTLGERAAEDKDIKTVVTGRIHITLANTNNLNPAISSPSRPPRPAELIPVNISQFYDSLAEIGLGYGGPFRAVTSAERRMDFASAVVATISDKEVEWPTFPYPSWLEACFQTFFIAFAAPRDGSLWTAFTPTKIGRMALSLNPCIAPDIPASVLVDTQITGFTPGFQAQLPIIKGNMKIYHSETSQLEIVVEDFMMSPLLPATEKDDKLLCLKMDWQQDILSGVAFEQHHTFCYKQLGLSQAHKHIVSVTRQISHRYAKLRILQVGTSSADLVQAVCQELEHTLKLYMVVDASNRAIGGMEAQMSSDQLSVQFGVFDVERDIGALDETVDLTPFDLNSFDLVIILQTFKEKVAGLRVTRSLVKPGGFLLMMGGEDVPPNATNTTREKIHDILQSVGFSGVDSMALSSASETHPSSIILSQALDNRVGFLRAPLNSTPPISTSGKLLVLGGSSQVIVNFIKAIQAKLICVWDGEINVVESLSNLKNQDLDKVELVLSLTELDQSVLENLSAETFQGLHLLLERSELVLYVTHGARSKNPHHSGTIGLLRAFQAENPEKVVQLLDLDTIDGNEFLVIESILRLVAGVAMRDDGTKRLWSIEPELAVRGSKLFIPRVIVDKERNNRLNSLRRKVETRAFVEKKPVTLVRPIDSSHLLSPNKTYVLIGLSGHIGQSICRWMVKSGARCIVVTSRNPNKEAPWKDELQNQGAKIAIEAADVTNKQDMINLRNHILSTMPPIGGVANGAMVQSNCYFPDLTYNTLQEVLKPKVDGSLILDEVFCSTNLDFFLLFSSISAVTGQPFQANYAAANNFMTGLASRRRARNLAATVIDFGTIIGLGFIQRIDSSGGSEAMISILRSLDYMPISERDLHHLLAEAILMGKSDQSPAIITGLETLNAASNNDPFWHQNLLFSHVIKDVS</sequence>
<accession>A0A370TAT6</accession>
<dbReference type="InterPro" id="IPR050091">
    <property type="entry name" value="PKS_NRPS_Biosynth_Enz"/>
</dbReference>
<name>A0A370TAT6_9HELO</name>
<dbReference type="Proteomes" id="UP000254866">
    <property type="component" value="Unassembled WGS sequence"/>
</dbReference>
<dbReference type="Gene3D" id="3.10.129.110">
    <property type="entry name" value="Polyketide synthase dehydratase"/>
    <property type="match status" value="1"/>
</dbReference>
<reference evidence="3 4" key="1">
    <citation type="journal article" date="2018" name="IMA Fungus">
        <title>IMA Genome-F 9: Draft genome sequence of Annulohypoxylon stygium, Aspergillus mulundensis, Berkeleyomyces basicola (syn. Thielaviopsis basicola), Ceratocystis smalleyi, two Cercospora beticola strains, Coleophoma cylindrospora, Fusarium fracticaudum, Phialophora cf. hyalina, and Morchella septimelata.</title>
        <authorList>
            <person name="Wingfield B.D."/>
            <person name="Bills G.F."/>
            <person name="Dong Y."/>
            <person name="Huang W."/>
            <person name="Nel W.J."/>
            <person name="Swalarsk-Parry B.S."/>
            <person name="Vaghefi N."/>
            <person name="Wilken P.M."/>
            <person name="An Z."/>
            <person name="de Beer Z.W."/>
            <person name="De Vos L."/>
            <person name="Chen L."/>
            <person name="Duong T.A."/>
            <person name="Gao Y."/>
            <person name="Hammerbacher A."/>
            <person name="Kikkert J.R."/>
            <person name="Li Y."/>
            <person name="Li H."/>
            <person name="Li K."/>
            <person name="Li Q."/>
            <person name="Liu X."/>
            <person name="Ma X."/>
            <person name="Naidoo K."/>
            <person name="Pethybridge S.J."/>
            <person name="Sun J."/>
            <person name="Steenkamp E.T."/>
            <person name="van der Nest M.A."/>
            <person name="van Wyk S."/>
            <person name="Wingfield M.J."/>
            <person name="Xiong C."/>
            <person name="Yue Q."/>
            <person name="Zhang X."/>
        </authorList>
    </citation>
    <scope>NUCLEOTIDE SEQUENCE [LARGE SCALE GENOMIC DNA]</scope>
    <source>
        <strain evidence="3 4">BP 5553</strain>
    </source>
</reference>
<dbReference type="SMART" id="SM00822">
    <property type="entry name" value="PKS_KR"/>
    <property type="match status" value="1"/>
</dbReference>
<dbReference type="CDD" id="cd05274">
    <property type="entry name" value="KR_FAS_SDR_x"/>
    <property type="match status" value="1"/>
</dbReference>
<dbReference type="STRING" id="2656787.A0A370TAT6"/>
<dbReference type="OrthoDB" id="329835at2759"/>